<dbReference type="OrthoDB" id="621570at2"/>
<evidence type="ECO:0000256" key="4">
    <source>
        <dbReference type="ARBA" id="ARBA00023136"/>
    </source>
</evidence>
<feature type="chain" id="PRO_5021987144" evidence="6">
    <location>
        <begin position="19"/>
        <end position="448"/>
    </location>
</feature>
<dbReference type="Pfam" id="PF14322">
    <property type="entry name" value="SusD-like_3"/>
    <property type="match status" value="1"/>
</dbReference>
<keyword evidence="4" id="KW-0472">Membrane</keyword>
<feature type="signal peptide" evidence="6">
    <location>
        <begin position="1"/>
        <end position="18"/>
    </location>
</feature>
<dbReference type="EMBL" id="BKAU01000001">
    <property type="protein sequence ID" value="GEP95140.1"/>
    <property type="molecule type" value="Genomic_DNA"/>
</dbReference>
<evidence type="ECO:0000313" key="9">
    <source>
        <dbReference type="EMBL" id="GEP95140.1"/>
    </source>
</evidence>
<keyword evidence="10" id="KW-1185">Reference proteome</keyword>
<dbReference type="CDD" id="cd08977">
    <property type="entry name" value="SusD"/>
    <property type="match status" value="1"/>
</dbReference>
<dbReference type="Pfam" id="PF07980">
    <property type="entry name" value="SusD_RagB"/>
    <property type="match status" value="1"/>
</dbReference>
<dbReference type="PROSITE" id="PS51257">
    <property type="entry name" value="PROKAR_LIPOPROTEIN"/>
    <property type="match status" value="1"/>
</dbReference>
<dbReference type="InterPro" id="IPR011990">
    <property type="entry name" value="TPR-like_helical_dom_sf"/>
</dbReference>
<evidence type="ECO:0000256" key="6">
    <source>
        <dbReference type="SAM" id="SignalP"/>
    </source>
</evidence>
<dbReference type="Gene3D" id="1.25.40.390">
    <property type="match status" value="1"/>
</dbReference>
<comment type="caution">
    <text evidence="9">The sequence shown here is derived from an EMBL/GenBank/DDBJ whole genome shotgun (WGS) entry which is preliminary data.</text>
</comment>
<dbReference type="AlphaFoldDB" id="A0A512RHH4"/>
<comment type="similarity">
    <text evidence="2">Belongs to the SusD family.</text>
</comment>
<evidence type="ECO:0000256" key="3">
    <source>
        <dbReference type="ARBA" id="ARBA00022729"/>
    </source>
</evidence>
<evidence type="ECO:0000256" key="1">
    <source>
        <dbReference type="ARBA" id="ARBA00004442"/>
    </source>
</evidence>
<sequence length="448" mass="49859">MKLTYIASITISALLVTASGCEKFVDTPIPGNSIVPDQVFTNDATAVSALLGAYQAIQNISGDMSMHTDLFGDDIFRPGAGGLIQEAQENTYTESSNFQFFNNYYKAIFLANSLLEGVETHNTISAATARQIKGESKFLRAFCHFILANLYGNPPLITTTTVSISAYAGNASRETLYAAIVSDLKDAYELIDADYPSADRARANKATVSALLAKVYLYRKEWKLAETEATRQITNPAYAIPDDLNTVFQKDSPETIWQLWSQYNYTAQGQSYVASDPNRVIYTLREGLMNAFEPGDKRKAAWTREGSGNSIGLFYPYKYTQTTSSGGATEYLVQFRLAEQYLIRAEARAHLNDVDGAMEDINELRGRTGLGDASAGNMADALLKIEQERRVELMVENGSRWFDLNRTGRTTYWLQPQKPTWQPRDTVLPYATTLLLANPNLKQHEGYK</sequence>
<feature type="domain" description="SusD-like N-terminal" evidence="8">
    <location>
        <begin position="52"/>
        <end position="217"/>
    </location>
</feature>
<organism evidence="9 10">
    <name type="scientific">Chitinophaga cymbidii</name>
    <dbReference type="NCBI Taxonomy" id="1096750"/>
    <lineage>
        <taxon>Bacteria</taxon>
        <taxon>Pseudomonadati</taxon>
        <taxon>Bacteroidota</taxon>
        <taxon>Chitinophagia</taxon>
        <taxon>Chitinophagales</taxon>
        <taxon>Chitinophagaceae</taxon>
        <taxon>Chitinophaga</taxon>
    </lineage>
</organism>
<dbReference type="RefSeq" id="WP_146859150.1">
    <property type="nucleotide sequence ID" value="NZ_BKAU01000001.1"/>
</dbReference>
<proteinExistence type="inferred from homology"/>
<protein>
    <submittedName>
        <fullName evidence="9">Membrane protein</fullName>
    </submittedName>
</protein>
<name>A0A512RHH4_9BACT</name>
<accession>A0A512RHH4</accession>
<gene>
    <name evidence="9" type="ORF">CCY01nite_14000</name>
</gene>
<reference evidence="9 10" key="1">
    <citation type="submission" date="2019-07" db="EMBL/GenBank/DDBJ databases">
        <title>Whole genome shotgun sequence of Chitinophaga cymbidii NBRC 109752.</title>
        <authorList>
            <person name="Hosoyama A."/>
            <person name="Uohara A."/>
            <person name="Ohji S."/>
            <person name="Ichikawa N."/>
        </authorList>
    </citation>
    <scope>NUCLEOTIDE SEQUENCE [LARGE SCALE GENOMIC DNA]</scope>
    <source>
        <strain evidence="9 10">NBRC 109752</strain>
    </source>
</reference>
<dbReference type="InterPro" id="IPR012944">
    <property type="entry name" value="SusD_RagB_dom"/>
</dbReference>
<dbReference type="SUPFAM" id="SSF48452">
    <property type="entry name" value="TPR-like"/>
    <property type="match status" value="1"/>
</dbReference>
<keyword evidence="3 6" id="KW-0732">Signal</keyword>
<dbReference type="InterPro" id="IPR033985">
    <property type="entry name" value="SusD-like_N"/>
</dbReference>
<evidence type="ECO:0000256" key="2">
    <source>
        <dbReference type="ARBA" id="ARBA00006275"/>
    </source>
</evidence>
<keyword evidence="5" id="KW-0998">Cell outer membrane</keyword>
<evidence type="ECO:0000259" key="7">
    <source>
        <dbReference type="Pfam" id="PF07980"/>
    </source>
</evidence>
<dbReference type="Proteomes" id="UP000321436">
    <property type="component" value="Unassembled WGS sequence"/>
</dbReference>
<evidence type="ECO:0000259" key="8">
    <source>
        <dbReference type="Pfam" id="PF14322"/>
    </source>
</evidence>
<comment type="subcellular location">
    <subcellularLocation>
        <location evidence="1">Cell outer membrane</location>
    </subcellularLocation>
</comment>
<feature type="domain" description="RagB/SusD" evidence="7">
    <location>
        <begin position="306"/>
        <end position="417"/>
    </location>
</feature>
<evidence type="ECO:0000313" key="10">
    <source>
        <dbReference type="Proteomes" id="UP000321436"/>
    </source>
</evidence>
<evidence type="ECO:0000256" key="5">
    <source>
        <dbReference type="ARBA" id="ARBA00023237"/>
    </source>
</evidence>